<organism evidence="7 8">
    <name type="scientific">Parthenolecanium corni</name>
    <dbReference type="NCBI Taxonomy" id="536013"/>
    <lineage>
        <taxon>Eukaryota</taxon>
        <taxon>Metazoa</taxon>
        <taxon>Ecdysozoa</taxon>
        <taxon>Arthropoda</taxon>
        <taxon>Hexapoda</taxon>
        <taxon>Insecta</taxon>
        <taxon>Pterygota</taxon>
        <taxon>Neoptera</taxon>
        <taxon>Paraneoptera</taxon>
        <taxon>Hemiptera</taxon>
        <taxon>Sternorrhyncha</taxon>
        <taxon>Coccoidea</taxon>
        <taxon>Coccidae</taxon>
        <taxon>Parthenolecanium</taxon>
    </lineage>
</organism>
<dbReference type="Pfam" id="PF00400">
    <property type="entry name" value="WD40"/>
    <property type="match status" value="4"/>
</dbReference>
<evidence type="ECO:0000313" key="8">
    <source>
        <dbReference type="Proteomes" id="UP001367676"/>
    </source>
</evidence>
<feature type="repeat" description="WD" evidence="5">
    <location>
        <begin position="121"/>
        <end position="162"/>
    </location>
</feature>
<dbReference type="Pfam" id="PF08625">
    <property type="entry name" value="Utp13"/>
    <property type="match status" value="1"/>
</dbReference>
<keyword evidence="4" id="KW-0539">Nucleus</keyword>
<dbReference type="SUPFAM" id="SSF50978">
    <property type="entry name" value="WD40 repeat-like"/>
    <property type="match status" value="1"/>
</dbReference>
<dbReference type="EMBL" id="JBBCAQ010000020">
    <property type="protein sequence ID" value="KAK7593141.1"/>
    <property type="molecule type" value="Genomic_DNA"/>
</dbReference>
<comment type="caution">
    <text evidence="7">The sequence shown here is derived from an EMBL/GenBank/DDBJ whole genome shotgun (WGS) entry which is preliminary data.</text>
</comment>
<reference evidence="7 8" key="1">
    <citation type="submission" date="2024-03" db="EMBL/GenBank/DDBJ databases">
        <title>Adaptation during the transition from Ophiocordyceps entomopathogen to insect associate is accompanied by gene loss and intensified selection.</title>
        <authorList>
            <person name="Ward C.M."/>
            <person name="Onetto C.A."/>
            <person name="Borneman A.R."/>
        </authorList>
    </citation>
    <scope>NUCLEOTIDE SEQUENCE [LARGE SCALE GENOMIC DNA]</scope>
    <source>
        <strain evidence="7">AWRI1</strain>
        <tissue evidence="7">Single Adult Female</tissue>
    </source>
</reference>
<evidence type="ECO:0000256" key="4">
    <source>
        <dbReference type="ARBA" id="ARBA00023242"/>
    </source>
</evidence>
<keyword evidence="8" id="KW-1185">Reference proteome</keyword>
<evidence type="ECO:0000259" key="6">
    <source>
        <dbReference type="Pfam" id="PF08625"/>
    </source>
</evidence>
<keyword evidence="3" id="KW-0677">Repeat</keyword>
<dbReference type="CDD" id="cd00200">
    <property type="entry name" value="WD40"/>
    <property type="match status" value="1"/>
</dbReference>
<dbReference type="Gene3D" id="2.130.10.10">
    <property type="entry name" value="YVTN repeat-like/Quinoprotein amine dehydrogenase"/>
    <property type="match status" value="2"/>
</dbReference>
<evidence type="ECO:0000313" key="7">
    <source>
        <dbReference type="EMBL" id="KAK7593141.1"/>
    </source>
</evidence>
<name>A0AAN9Y6J9_9HEMI</name>
<dbReference type="PANTHER" id="PTHR19854">
    <property type="entry name" value="TRANSDUCIN BETA-LIKE 3"/>
    <property type="match status" value="1"/>
</dbReference>
<protein>
    <recommendedName>
        <fullName evidence="6">U3 small nucleolar RNA-associated protein 13 C-terminal domain-containing protein</fullName>
    </recommendedName>
</protein>
<dbReference type="GO" id="GO:0030686">
    <property type="term" value="C:90S preribosome"/>
    <property type="evidence" value="ECO:0007669"/>
    <property type="project" value="TreeGrafter"/>
</dbReference>
<evidence type="ECO:0000256" key="3">
    <source>
        <dbReference type="ARBA" id="ARBA00022737"/>
    </source>
</evidence>
<dbReference type="InterPro" id="IPR001680">
    <property type="entry name" value="WD40_rpt"/>
</dbReference>
<feature type="repeat" description="WD" evidence="5">
    <location>
        <begin position="205"/>
        <end position="246"/>
    </location>
</feature>
<dbReference type="AlphaFoldDB" id="A0AAN9Y6J9"/>
<dbReference type="GO" id="GO:0032040">
    <property type="term" value="C:small-subunit processome"/>
    <property type="evidence" value="ECO:0007669"/>
    <property type="project" value="InterPro"/>
</dbReference>
<dbReference type="PROSITE" id="PS50082">
    <property type="entry name" value="WD_REPEATS_2"/>
    <property type="match status" value="3"/>
</dbReference>
<sequence length="366" mass="40648">MCINHLVVVNVDDAPVIQIIPPNLIEYNYCDENDVVDDPVLTFALSSDDELLASGHKRDGELLKSWKGQHKGPLMKLAFNETGTCVASHSINSTIIEYGLSKITRAISNCEALMKYLFRTAIAHDQAIDSICLSMSDDLIATGSQDKTEKLWSVNDLSLVGIFRGHIRAVWCVKFSPVDQVHLTSSANMTLRLRSITELRCLKTIEGHDCSVLNCAFFNNGTQIVSCGNDGLVKVWTIENNECVSTLDKHASEVLAIAVSSDNNKFVTGGTDSRLVFWRDTTAQALQYAITLDRPLKVFKIIGTLSGKQTKYLETVIGQLNVDQKETIIKYASEWNKNSRNSYVAQLVLSSLMPEIIVFNARNNRL</sequence>
<evidence type="ECO:0000256" key="5">
    <source>
        <dbReference type="PROSITE-ProRule" id="PRU00221"/>
    </source>
</evidence>
<keyword evidence="2 5" id="KW-0853">WD repeat</keyword>
<feature type="domain" description="U3 small nucleolar RNA-associated protein 13 C-terminal" evidence="6">
    <location>
        <begin position="284"/>
        <end position="355"/>
    </location>
</feature>
<dbReference type="InterPro" id="IPR015943">
    <property type="entry name" value="WD40/YVTN_repeat-like_dom_sf"/>
</dbReference>
<gene>
    <name evidence="7" type="ORF">V9T40_007893</name>
</gene>
<feature type="repeat" description="WD" evidence="5">
    <location>
        <begin position="247"/>
        <end position="288"/>
    </location>
</feature>
<dbReference type="PROSITE" id="PS50294">
    <property type="entry name" value="WD_REPEATS_REGION"/>
    <property type="match status" value="3"/>
</dbReference>
<dbReference type="GO" id="GO:0000480">
    <property type="term" value="P:endonucleolytic cleavage in 5'-ETS of tricistronic rRNA transcript (SSU-rRNA, 5.8S rRNA, LSU-rRNA)"/>
    <property type="evidence" value="ECO:0007669"/>
    <property type="project" value="TreeGrafter"/>
</dbReference>
<dbReference type="InterPro" id="IPR013934">
    <property type="entry name" value="Utp13_C"/>
</dbReference>
<dbReference type="InterPro" id="IPR036322">
    <property type="entry name" value="WD40_repeat_dom_sf"/>
</dbReference>
<dbReference type="PANTHER" id="PTHR19854:SF15">
    <property type="entry name" value="TRANSDUCIN BETA-LIKE PROTEIN 3"/>
    <property type="match status" value="1"/>
</dbReference>
<dbReference type="SMART" id="SM00320">
    <property type="entry name" value="WD40"/>
    <property type="match status" value="5"/>
</dbReference>
<evidence type="ECO:0000256" key="2">
    <source>
        <dbReference type="ARBA" id="ARBA00022574"/>
    </source>
</evidence>
<dbReference type="Proteomes" id="UP001367676">
    <property type="component" value="Unassembled WGS sequence"/>
</dbReference>
<comment type="subcellular location">
    <subcellularLocation>
        <location evidence="1">Nucleus</location>
        <location evidence="1">Nucleolus</location>
    </subcellularLocation>
</comment>
<dbReference type="GO" id="GO:0034511">
    <property type="term" value="F:U3 snoRNA binding"/>
    <property type="evidence" value="ECO:0007669"/>
    <property type="project" value="TreeGrafter"/>
</dbReference>
<dbReference type="GO" id="GO:0000472">
    <property type="term" value="P:endonucleolytic cleavage to generate mature 5'-end of SSU-rRNA from (SSU-rRNA, 5.8S rRNA, LSU-rRNA)"/>
    <property type="evidence" value="ECO:0007669"/>
    <property type="project" value="TreeGrafter"/>
</dbReference>
<accession>A0AAN9Y6J9</accession>
<proteinExistence type="predicted"/>
<evidence type="ECO:0000256" key="1">
    <source>
        <dbReference type="ARBA" id="ARBA00004604"/>
    </source>
</evidence>